<dbReference type="InterPro" id="IPR014710">
    <property type="entry name" value="RmlC-like_jellyroll"/>
</dbReference>
<dbReference type="EMBL" id="FWFL01000004">
    <property type="protein sequence ID" value="SLN37775.1"/>
    <property type="molecule type" value="Genomic_DNA"/>
</dbReference>
<dbReference type="Gene3D" id="2.60.120.10">
    <property type="entry name" value="Jelly Rolls"/>
    <property type="match status" value="1"/>
</dbReference>
<evidence type="ECO:0000313" key="2">
    <source>
        <dbReference type="Proteomes" id="UP000193827"/>
    </source>
</evidence>
<name>A0A1Y5SHH9_9RHOB</name>
<accession>A0A1Y5SHH9</accession>
<dbReference type="InterPro" id="IPR031723">
    <property type="entry name" value="DMSP_lyase"/>
</dbReference>
<proteinExistence type="predicted"/>
<sequence length="196" mass="21427">MTRALFDAAFEAARDWHTALPALGAFCDWPDGARFADRPAVAVPAITHLQANPGAATAASQALCTALIDLAPYVEWRHTYTESEVGADFLQRYGWFELIGPDGHYLSDQVRMTIGFWGAGLVYGRHQHLPEELYSVVSGAADFMLDGAETLRLSAGDTRLHPSNQPHALTTTTDPILTFVIWRGDGLADAPRMTKE</sequence>
<dbReference type="InterPro" id="IPR011051">
    <property type="entry name" value="RmlC_Cupin_sf"/>
</dbReference>
<gene>
    <name evidence="1" type="ORF">PEL8287_01823</name>
</gene>
<reference evidence="1 2" key="1">
    <citation type="submission" date="2017-03" db="EMBL/GenBank/DDBJ databases">
        <authorList>
            <person name="Afonso C.L."/>
            <person name="Miller P.J."/>
            <person name="Scott M.A."/>
            <person name="Spackman E."/>
            <person name="Goraichik I."/>
            <person name="Dimitrov K.M."/>
            <person name="Suarez D.L."/>
            <person name="Swayne D.E."/>
        </authorList>
    </citation>
    <scope>NUCLEOTIDE SEQUENCE [LARGE SCALE GENOMIC DNA]</scope>
    <source>
        <strain evidence="1 2">CECT 8287</strain>
    </source>
</reference>
<keyword evidence="2" id="KW-1185">Reference proteome</keyword>
<dbReference type="SUPFAM" id="SSF51182">
    <property type="entry name" value="RmlC-like cupins"/>
    <property type="match status" value="1"/>
</dbReference>
<organism evidence="1 2">
    <name type="scientific">Roseovarius litorisediminis</name>
    <dbReference type="NCBI Taxonomy" id="1312363"/>
    <lineage>
        <taxon>Bacteria</taxon>
        <taxon>Pseudomonadati</taxon>
        <taxon>Pseudomonadota</taxon>
        <taxon>Alphaproteobacteria</taxon>
        <taxon>Rhodobacterales</taxon>
        <taxon>Roseobacteraceae</taxon>
        <taxon>Roseovarius</taxon>
    </lineage>
</organism>
<dbReference type="RefSeq" id="WP_235862260.1">
    <property type="nucleotide sequence ID" value="NZ_FWFL01000004.1"/>
</dbReference>
<dbReference type="GO" id="GO:0047869">
    <property type="term" value="F:dimethylpropiothetin dethiomethylase activity"/>
    <property type="evidence" value="ECO:0007669"/>
    <property type="project" value="InterPro"/>
</dbReference>
<dbReference type="AlphaFoldDB" id="A0A1Y5SHH9"/>
<dbReference type="CDD" id="cd20282">
    <property type="entry name" value="cupin_DddQ"/>
    <property type="match status" value="1"/>
</dbReference>
<dbReference type="Pfam" id="PF16867">
    <property type="entry name" value="DMSP_lyase"/>
    <property type="match status" value="1"/>
</dbReference>
<protein>
    <submittedName>
        <fullName evidence="1">Cupin domain protein</fullName>
    </submittedName>
</protein>
<dbReference type="Proteomes" id="UP000193827">
    <property type="component" value="Unassembled WGS sequence"/>
</dbReference>
<evidence type="ECO:0000313" key="1">
    <source>
        <dbReference type="EMBL" id="SLN37775.1"/>
    </source>
</evidence>